<comment type="caution">
    <text evidence="2">The sequence shown here is derived from an EMBL/GenBank/DDBJ whole genome shotgun (WGS) entry which is preliminary data.</text>
</comment>
<feature type="domain" description="Fido" evidence="1">
    <location>
        <begin position="174"/>
        <end position="327"/>
    </location>
</feature>
<dbReference type="EMBL" id="NNRR02000001">
    <property type="protein sequence ID" value="MDZ7544198.1"/>
    <property type="molecule type" value="Genomic_DNA"/>
</dbReference>
<dbReference type="Proteomes" id="UP000257886">
    <property type="component" value="Unassembled WGS sequence"/>
</dbReference>
<dbReference type="RefSeq" id="WP_116438108.1">
    <property type="nucleotide sequence ID" value="NZ_NNRR02000001.1"/>
</dbReference>
<evidence type="ECO:0000313" key="2">
    <source>
        <dbReference type="EMBL" id="MDZ7544198.1"/>
    </source>
</evidence>
<dbReference type="SUPFAM" id="SSF140931">
    <property type="entry name" value="Fic-like"/>
    <property type="match status" value="1"/>
</dbReference>
<sequence>MAAKYEDVQELLRKKADLNARLSLLAYDGTPEIKNRGDGKYLYTRKRVSGKLTSTYVGVYSDDLYNLLLRNASESRQLRKELRAVVRQLANAGYSNSELSADLVNNIAFARANLKSNIYDQAVLEGVATTFPQTEEIIDNGKVFGVSASDVQKILNLKHAWEFILDEDVLLSRSDYYMLSHIAKLVNEGFFLDGGRIRGVPVAIGGSTYIPPIPNEIDVKEKIRNIVEGEKDSENVEDKEVSENIEDKVGGKEPIDIAIELCVYCMKSQIFLDGNKRASVIFANHYLISHGNGLLVIPENRVPEFKKLLVEYYEGEDSQVIASFMREYCWKH</sequence>
<gene>
    <name evidence="2" type="ORF">CG393_000585</name>
</gene>
<evidence type="ECO:0000313" key="3">
    <source>
        <dbReference type="Proteomes" id="UP000257886"/>
    </source>
</evidence>
<dbReference type="Pfam" id="PF20586">
    <property type="entry name" value="DUF6788"/>
    <property type="match status" value="1"/>
</dbReference>
<name>A0ABU5MP57_9BIFI</name>
<evidence type="ECO:0000259" key="1">
    <source>
        <dbReference type="PROSITE" id="PS51459"/>
    </source>
</evidence>
<reference evidence="2 3" key="1">
    <citation type="journal article" date="2021" name="Microb. Ecol.">
        <title>A Generalist Lifestyle Allows Rare Gardnerella spp. to Persist at Low Levels in the Vaginal Microbiome.</title>
        <authorList>
            <person name="Khan S."/>
            <person name="Vancuren S.J."/>
            <person name="Hill J.E."/>
        </authorList>
    </citation>
    <scope>NUCLEOTIDE SEQUENCE [LARGE SCALE GENOMIC DNA]</scope>
    <source>
        <strain evidence="2 3">GH020</strain>
    </source>
</reference>
<dbReference type="PROSITE" id="PS51459">
    <property type="entry name" value="FIDO"/>
    <property type="match status" value="1"/>
</dbReference>
<dbReference type="Gene3D" id="1.10.3290.10">
    <property type="entry name" value="Fido-like domain"/>
    <property type="match status" value="1"/>
</dbReference>
<protein>
    <submittedName>
        <fullName evidence="2">Fic family protein</fullName>
    </submittedName>
</protein>
<dbReference type="InterPro" id="IPR046738">
    <property type="entry name" value="DUF6788"/>
</dbReference>
<keyword evidence="3" id="KW-1185">Reference proteome</keyword>
<dbReference type="InterPro" id="IPR003812">
    <property type="entry name" value="Fido"/>
</dbReference>
<organism evidence="2 3">
    <name type="scientific">Gardnerella piotii</name>
    <dbReference type="NCBI Taxonomy" id="2792977"/>
    <lineage>
        <taxon>Bacteria</taxon>
        <taxon>Bacillati</taxon>
        <taxon>Actinomycetota</taxon>
        <taxon>Actinomycetes</taxon>
        <taxon>Bifidobacteriales</taxon>
        <taxon>Bifidobacteriaceae</taxon>
        <taxon>Gardnerella</taxon>
    </lineage>
</organism>
<dbReference type="InterPro" id="IPR036597">
    <property type="entry name" value="Fido-like_dom_sf"/>
</dbReference>
<proteinExistence type="predicted"/>
<accession>A0ABU5MP57</accession>